<name>A0ABY8PS74_9BACT</name>
<dbReference type="InterPro" id="IPR027417">
    <property type="entry name" value="P-loop_NTPase"/>
</dbReference>
<sequence>MEELTEEERNIKGEELTEEIKEIKMENIEFSYDGKTKVLKEINLEVKKGGKIIIKGPNGSGKTTLMKLLLGIYDAACPLDIGE</sequence>
<keyword evidence="3" id="KW-0547">Nucleotide-binding</keyword>
<accession>A0ABY8PS74</accession>
<dbReference type="Pfam" id="PF00005">
    <property type="entry name" value="ABC_tran"/>
    <property type="match status" value="1"/>
</dbReference>
<dbReference type="SUPFAM" id="SSF52540">
    <property type="entry name" value="P-loop containing nucleoside triphosphate hydrolases"/>
    <property type="match status" value="1"/>
</dbReference>
<evidence type="ECO:0000313" key="4">
    <source>
        <dbReference type="Proteomes" id="UP001232493"/>
    </source>
</evidence>
<dbReference type="InterPro" id="IPR003439">
    <property type="entry name" value="ABC_transporter-like_ATP-bd"/>
</dbReference>
<dbReference type="RefSeq" id="WP_280999933.1">
    <property type="nucleotide sequence ID" value="NZ_CP069362.1"/>
</dbReference>
<keyword evidence="3" id="KW-0067">ATP-binding</keyword>
<evidence type="ECO:0000256" key="1">
    <source>
        <dbReference type="ARBA" id="ARBA00022448"/>
    </source>
</evidence>
<evidence type="ECO:0000259" key="2">
    <source>
        <dbReference type="Pfam" id="PF00005"/>
    </source>
</evidence>
<dbReference type="Proteomes" id="UP001232493">
    <property type="component" value="Chromosome"/>
</dbReference>
<feature type="domain" description="ABC transporter" evidence="2">
    <location>
        <begin position="39"/>
        <end position="75"/>
    </location>
</feature>
<dbReference type="GO" id="GO:0005524">
    <property type="term" value="F:ATP binding"/>
    <property type="evidence" value="ECO:0007669"/>
    <property type="project" value="UniProtKB-KW"/>
</dbReference>
<gene>
    <name evidence="3" type="ORF">JRV97_02625</name>
</gene>
<keyword evidence="4" id="KW-1185">Reference proteome</keyword>
<protein>
    <submittedName>
        <fullName evidence="3">ABC transporter ATP-binding protein</fullName>
    </submittedName>
</protein>
<proteinExistence type="predicted"/>
<evidence type="ECO:0000313" key="3">
    <source>
        <dbReference type="EMBL" id="WGS65472.1"/>
    </source>
</evidence>
<keyword evidence="1" id="KW-0813">Transport</keyword>
<organism evidence="3 4">
    <name type="scientific">Marinitoga aeolica</name>
    <dbReference type="NCBI Taxonomy" id="2809031"/>
    <lineage>
        <taxon>Bacteria</taxon>
        <taxon>Thermotogati</taxon>
        <taxon>Thermotogota</taxon>
        <taxon>Thermotogae</taxon>
        <taxon>Petrotogales</taxon>
        <taxon>Petrotogaceae</taxon>
        <taxon>Marinitoga</taxon>
    </lineage>
</organism>
<dbReference type="PANTHER" id="PTHR42734">
    <property type="entry name" value="METAL TRANSPORT SYSTEM ATP-BINDING PROTEIN TM_0124-RELATED"/>
    <property type="match status" value="1"/>
</dbReference>
<reference evidence="3 4" key="1">
    <citation type="submission" date="2021-02" db="EMBL/GenBank/DDBJ databases">
        <title>Characterization of Marinitoga sp. nov. str. BP5-C20A.</title>
        <authorList>
            <person name="Erauso G."/>
            <person name="Postec A."/>
        </authorList>
    </citation>
    <scope>NUCLEOTIDE SEQUENCE [LARGE SCALE GENOMIC DNA]</scope>
    <source>
        <strain evidence="3 4">BP5-C20A</strain>
    </source>
</reference>
<dbReference type="EMBL" id="CP069362">
    <property type="protein sequence ID" value="WGS65472.1"/>
    <property type="molecule type" value="Genomic_DNA"/>
</dbReference>
<dbReference type="Gene3D" id="3.40.50.300">
    <property type="entry name" value="P-loop containing nucleotide triphosphate hydrolases"/>
    <property type="match status" value="1"/>
</dbReference>
<dbReference type="InterPro" id="IPR050153">
    <property type="entry name" value="Metal_Ion_Import_ABC"/>
</dbReference>